<feature type="transmembrane region" description="Helical" evidence="11">
    <location>
        <begin position="242"/>
        <end position="268"/>
    </location>
</feature>
<keyword evidence="8 11" id="KW-0472">Membrane</keyword>
<dbReference type="CDD" id="cd20069">
    <property type="entry name" value="5TM_Oxa1-like"/>
    <property type="match status" value="1"/>
</dbReference>
<evidence type="ECO:0000256" key="4">
    <source>
        <dbReference type="ARBA" id="ARBA00022792"/>
    </source>
</evidence>
<keyword evidence="6 11" id="KW-1133">Transmembrane helix</keyword>
<comment type="subcellular location">
    <subcellularLocation>
        <location evidence="9">Membrane</location>
        <topology evidence="9">Multi-pass membrane protein</topology>
    </subcellularLocation>
    <subcellularLocation>
        <location evidence="1">Mitochondrion inner membrane</location>
        <topology evidence="1">Multi-pass membrane protein</topology>
    </subcellularLocation>
</comment>
<reference evidence="13" key="2">
    <citation type="submission" date="2025-09" db="UniProtKB">
        <authorList>
            <consortium name="Ensembl"/>
        </authorList>
    </citation>
    <scope>IDENTIFICATION</scope>
</reference>
<dbReference type="GO" id="GO:0051262">
    <property type="term" value="P:protein tetramerization"/>
    <property type="evidence" value="ECO:0007669"/>
    <property type="project" value="Ensembl"/>
</dbReference>
<dbReference type="GO" id="GO:0033615">
    <property type="term" value="P:mitochondrial proton-transporting ATP synthase complex assembly"/>
    <property type="evidence" value="ECO:0007669"/>
    <property type="project" value="Ensembl"/>
</dbReference>
<dbReference type="PANTHER" id="PTHR12428">
    <property type="entry name" value="OXA1"/>
    <property type="match status" value="1"/>
</dbReference>
<dbReference type="GO" id="GO:0005743">
    <property type="term" value="C:mitochondrial inner membrane"/>
    <property type="evidence" value="ECO:0007669"/>
    <property type="project" value="UniProtKB-SubCell"/>
</dbReference>
<keyword evidence="3 9" id="KW-0812">Transmembrane</keyword>
<evidence type="ECO:0000256" key="7">
    <source>
        <dbReference type="ARBA" id="ARBA00023128"/>
    </source>
</evidence>
<dbReference type="GeneTree" id="ENSGT00530000063506"/>
<feature type="region of interest" description="Disordered" evidence="10">
    <location>
        <begin position="310"/>
        <end position="403"/>
    </location>
</feature>
<evidence type="ECO:0000256" key="2">
    <source>
        <dbReference type="ARBA" id="ARBA00009877"/>
    </source>
</evidence>
<keyword evidence="7" id="KW-0496">Mitochondrion</keyword>
<feature type="transmembrane region" description="Helical" evidence="11">
    <location>
        <begin position="130"/>
        <end position="152"/>
    </location>
</feature>
<feature type="compositionally biased region" description="Low complexity" evidence="10">
    <location>
        <begin position="346"/>
        <end position="360"/>
    </location>
</feature>
<evidence type="ECO:0000256" key="8">
    <source>
        <dbReference type="ARBA" id="ARBA00023136"/>
    </source>
</evidence>
<evidence type="ECO:0000256" key="9">
    <source>
        <dbReference type="RuleBase" id="RU003945"/>
    </source>
</evidence>
<evidence type="ECO:0000259" key="12">
    <source>
        <dbReference type="Pfam" id="PF02096"/>
    </source>
</evidence>
<feature type="compositionally biased region" description="Polar residues" evidence="10">
    <location>
        <begin position="312"/>
        <end position="328"/>
    </location>
</feature>
<accession>A0A8C4YKW3</accession>
<dbReference type="GO" id="GO:0032977">
    <property type="term" value="F:membrane insertase activity"/>
    <property type="evidence" value="ECO:0007669"/>
    <property type="project" value="Ensembl"/>
</dbReference>
<evidence type="ECO:0000256" key="10">
    <source>
        <dbReference type="SAM" id="MobiDB-lite"/>
    </source>
</evidence>
<dbReference type="GO" id="GO:0032991">
    <property type="term" value="C:protein-containing complex"/>
    <property type="evidence" value="ECO:0007669"/>
    <property type="project" value="Ensembl"/>
</dbReference>
<dbReference type="GO" id="GO:0032979">
    <property type="term" value="P:protein insertion into mitochondrial inner membrane from matrix"/>
    <property type="evidence" value="ECO:0007669"/>
    <property type="project" value="Ensembl"/>
</dbReference>
<dbReference type="Ensembl" id="ENSGEVT00005027992.1">
    <property type="protein sequence ID" value="ENSGEVP00005026607.1"/>
    <property type="gene ID" value="ENSGEVG00005018867.1"/>
</dbReference>
<gene>
    <name evidence="13" type="primary">OXA1L</name>
</gene>
<dbReference type="OrthoDB" id="2148490at2759"/>
<evidence type="ECO:0000256" key="6">
    <source>
        <dbReference type="ARBA" id="ARBA00022989"/>
    </source>
</evidence>
<evidence type="ECO:0000256" key="1">
    <source>
        <dbReference type="ARBA" id="ARBA00004448"/>
    </source>
</evidence>
<dbReference type="InterPro" id="IPR028055">
    <property type="entry name" value="YidC/Oxa/ALB_C"/>
</dbReference>
<name>A0A8C4YKW3_9SAUR</name>
<evidence type="ECO:0000256" key="3">
    <source>
        <dbReference type="ARBA" id="ARBA00022692"/>
    </source>
</evidence>
<dbReference type="GO" id="GO:0009060">
    <property type="term" value="P:aerobic respiration"/>
    <property type="evidence" value="ECO:0007669"/>
    <property type="project" value="Ensembl"/>
</dbReference>
<dbReference type="GO" id="GO:0032981">
    <property type="term" value="P:mitochondrial respiratory chain complex I assembly"/>
    <property type="evidence" value="ECO:0007669"/>
    <property type="project" value="Ensembl"/>
</dbReference>
<feature type="transmembrane region" description="Helical" evidence="11">
    <location>
        <begin position="288"/>
        <end position="307"/>
    </location>
</feature>
<dbReference type="GO" id="GO:0141164">
    <property type="term" value="P:mitochondrial protein quality control"/>
    <property type="evidence" value="ECO:0007669"/>
    <property type="project" value="Ensembl"/>
</dbReference>
<evidence type="ECO:0000256" key="11">
    <source>
        <dbReference type="SAM" id="Phobius"/>
    </source>
</evidence>
<reference evidence="13" key="1">
    <citation type="submission" date="2025-08" db="UniProtKB">
        <authorList>
            <consortium name="Ensembl"/>
        </authorList>
    </citation>
    <scope>IDENTIFICATION</scope>
</reference>
<dbReference type="PANTHER" id="PTHR12428:SF66">
    <property type="entry name" value="MITOCHONDRIAL INNER MEMBRANE PROTEIN OXA1L"/>
    <property type="match status" value="1"/>
</dbReference>
<protein>
    <submittedName>
        <fullName evidence="13">OXA1L mitochondrial inner membrane protein</fullName>
    </submittedName>
</protein>
<evidence type="ECO:0000313" key="14">
    <source>
        <dbReference type="Proteomes" id="UP000694390"/>
    </source>
</evidence>
<keyword evidence="4" id="KW-0999">Mitochondrion inner membrane</keyword>
<feature type="transmembrane region" description="Helical" evidence="11">
    <location>
        <begin position="209"/>
        <end position="230"/>
    </location>
</feature>
<dbReference type="GO" id="GO:0097177">
    <property type="term" value="F:mitochondrial ribosome binding"/>
    <property type="evidence" value="ECO:0007669"/>
    <property type="project" value="Ensembl"/>
</dbReference>
<dbReference type="AlphaFoldDB" id="A0A8C4YKW3"/>
<dbReference type="Pfam" id="PF02096">
    <property type="entry name" value="60KD_IMP"/>
    <property type="match status" value="1"/>
</dbReference>
<feature type="region of interest" description="Disordered" evidence="10">
    <location>
        <begin position="416"/>
        <end position="458"/>
    </location>
</feature>
<dbReference type="Proteomes" id="UP000694390">
    <property type="component" value="Unassembled WGS sequence"/>
</dbReference>
<feature type="domain" description="Membrane insertase YidC/Oxa/ALB C-terminal" evidence="12">
    <location>
        <begin position="132"/>
        <end position="305"/>
    </location>
</feature>
<organism evidence="13 14">
    <name type="scientific">Gopherus evgoodei</name>
    <name type="common">Goodes thornscrub tortoise</name>
    <dbReference type="NCBI Taxonomy" id="1825980"/>
    <lineage>
        <taxon>Eukaryota</taxon>
        <taxon>Metazoa</taxon>
        <taxon>Chordata</taxon>
        <taxon>Craniata</taxon>
        <taxon>Vertebrata</taxon>
        <taxon>Euteleostomi</taxon>
        <taxon>Archelosauria</taxon>
        <taxon>Testudinata</taxon>
        <taxon>Testudines</taxon>
        <taxon>Cryptodira</taxon>
        <taxon>Durocryptodira</taxon>
        <taxon>Testudinoidea</taxon>
        <taxon>Testudinidae</taxon>
        <taxon>Gopherus</taxon>
    </lineage>
</organism>
<keyword evidence="5" id="KW-0809">Transit peptide</keyword>
<evidence type="ECO:0000256" key="5">
    <source>
        <dbReference type="ARBA" id="ARBA00022946"/>
    </source>
</evidence>
<evidence type="ECO:0000313" key="13">
    <source>
        <dbReference type="Ensembl" id="ENSGEVP00005026607.1"/>
    </source>
</evidence>
<dbReference type="GO" id="GO:0042803">
    <property type="term" value="F:protein homodimerization activity"/>
    <property type="evidence" value="ECO:0007669"/>
    <property type="project" value="Ensembl"/>
</dbReference>
<comment type="similarity">
    <text evidence="2 9">Belongs to the OXA1/ALB3/YidC family.</text>
</comment>
<keyword evidence="14" id="KW-1185">Reference proteome</keyword>
<proteinExistence type="inferred from homology"/>
<dbReference type="InterPro" id="IPR001708">
    <property type="entry name" value="YidC/ALB3/OXA1/COX18"/>
</dbReference>
<sequence length="458" mass="48574">MAPDWQHTARAHKKHGCARFGGTCVEGGRAALGLCAAGGGAFPANMAASAAARRGWRRLGPPELAPLLRGLHTQVLPPAAASAPDLGGAVTGGELAEVPELGLAELGLGSYTPVGLIQNLLEFLHTDLGLPWWGAIVAGTVAARCLVFPLIVKGQREAAKLNNHLPEITRLTQCMQDAKRSGNQFKFSKSYSELSLYQKAHDVNPMRGFLVPLVQAPIFISFFIALREMAALPVPSMQSGGLAWFVDLTVADPLYVLPLVVTGTMWLILELGAESGVDNPNLKVMKTVFRVMPLVILPLTISFPTAGRMPSWPSSCRSVSGGSRTTWPWPQKDPCARPSPTTPCSRRAGLAALAPAPARRGPGRTRWAETQDPGTASRGRPRPPPPPDSAQGGVSEPIKDPSPTRRCHWTLCVGWAGDPSTGGGTEGLRAREGIQERAGAQCTGGGRGEWTDDAQSRL</sequence>